<evidence type="ECO:0000313" key="2">
    <source>
        <dbReference type="Proteomes" id="UP000887572"/>
    </source>
</evidence>
<keyword evidence="1" id="KW-1133">Transmembrane helix</keyword>
<feature type="transmembrane region" description="Helical" evidence="1">
    <location>
        <begin position="45"/>
        <end position="64"/>
    </location>
</feature>
<keyword evidence="1" id="KW-0812">Transmembrane</keyword>
<keyword evidence="1" id="KW-0472">Membrane</keyword>
<dbReference type="Proteomes" id="UP000887572">
    <property type="component" value="Unplaced"/>
</dbReference>
<feature type="transmembrane region" description="Helical" evidence="1">
    <location>
        <begin position="122"/>
        <end position="142"/>
    </location>
</feature>
<organism evidence="2 3">
    <name type="scientific">Globodera rostochiensis</name>
    <name type="common">Golden nematode worm</name>
    <name type="synonym">Heterodera rostochiensis</name>
    <dbReference type="NCBI Taxonomy" id="31243"/>
    <lineage>
        <taxon>Eukaryota</taxon>
        <taxon>Metazoa</taxon>
        <taxon>Ecdysozoa</taxon>
        <taxon>Nematoda</taxon>
        <taxon>Chromadorea</taxon>
        <taxon>Rhabditida</taxon>
        <taxon>Tylenchina</taxon>
        <taxon>Tylenchomorpha</taxon>
        <taxon>Tylenchoidea</taxon>
        <taxon>Heteroderidae</taxon>
        <taxon>Heteroderinae</taxon>
        <taxon>Globodera</taxon>
    </lineage>
</organism>
<sequence length="161" mass="17865">MDNSRSGVTCCCGCVSIEKGTNVVASVLCVIDIISAISMFAQQSIAGGMISMVYAFACLLVIYAQIERKPGLFMPCLILGTFEVVARVAYMAYLLYSCVVKTPEYWEHDFFLRTVSPNGCNISLMAFFALCIPLYAWLYSIIYRGFLVVKKAESGRYRPPV</sequence>
<keyword evidence="2" id="KW-1185">Reference proteome</keyword>
<dbReference type="AlphaFoldDB" id="A0A914I1V3"/>
<dbReference type="WBParaSite" id="Gr19_v10_g6536.t1">
    <property type="protein sequence ID" value="Gr19_v10_g6536.t1"/>
    <property type="gene ID" value="Gr19_v10_g6536"/>
</dbReference>
<feature type="transmembrane region" description="Helical" evidence="1">
    <location>
        <begin position="76"/>
        <end position="96"/>
    </location>
</feature>
<proteinExistence type="predicted"/>
<evidence type="ECO:0000256" key="1">
    <source>
        <dbReference type="SAM" id="Phobius"/>
    </source>
</evidence>
<name>A0A914I1V3_GLORO</name>
<evidence type="ECO:0000313" key="3">
    <source>
        <dbReference type="WBParaSite" id="Gr19_v10_g6536.t1"/>
    </source>
</evidence>
<reference evidence="3" key="1">
    <citation type="submission" date="2022-11" db="UniProtKB">
        <authorList>
            <consortium name="WormBaseParasite"/>
        </authorList>
    </citation>
    <scope>IDENTIFICATION</scope>
</reference>
<protein>
    <submittedName>
        <fullName evidence="3">Uncharacterized protein</fullName>
    </submittedName>
</protein>
<accession>A0A914I1V3</accession>